<feature type="domain" description="VTT" evidence="7">
    <location>
        <begin position="81"/>
        <end position="196"/>
    </location>
</feature>
<comment type="caution">
    <text evidence="8">The sequence shown here is derived from an EMBL/GenBank/DDBJ whole genome shotgun (WGS) entry which is preliminary data.</text>
</comment>
<feature type="transmembrane region" description="Helical" evidence="6">
    <location>
        <begin position="177"/>
        <end position="199"/>
    </location>
</feature>
<dbReference type="RefSeq" id="WP_183415369.1">
    <property type="nucleotide sequence ID" value="NZ_JACHXA010000002.1"/>
</dbReference>
<dbReference type="PANTHER" id="PTHR12677:SF59">
    <property type="entry name" value="GOLGI APPARATUS MEMBRANE PROTEIN TVP38-RELATED"/>
    <property type="match status" value="1"/>
</dbReference>
<dbReference type="Pfam" id="PF09335">
    <property type="entry name" value="VTT_dom"/>
    <property type="match status" value="1"/>
</dbReference>
<name>A0A839ST70_9PROT</name>
<feature type="transmembrane region" description="Helical" evidence="6">
    <location>
        <begin position="205"/>
        <end position="224"/>
    </location>
</feature>
<dbReference type="InterPro" id="IPR015414">
    <property type="entry name" value="TMEM64"/>
</dbReference>
<dbReference type="InterPro" id="IPR032816">
    <property type="entry name" value="VTT_dom"/>
</dbReference>
<comment type="similarity">
    <text evidence="6">Belongs to the TVP38/TMEM64 family.</text>
</comment>
<keyword evidence="5 6" id="KW-0472">Membrane</keyword>
<evidence type="ECO:0000256" key="1">
    <source>
        <dbReference type="ARBA" id="ARBA00004651"/>
    </source>
</evidence>
<comment type="subcellular location">
    <subcellularLocation>
        <location evidence="1 6">Cell membrane</location>
        <topology evidence="1 6">Multi-pass membrane protein</topology>
    </subcellularLocation>
</comment>
<dbReference type="GO" id="GO:0005886">
    <property type="term" value="C:plasma membrane"/>
    <property type="evidence" value="ECO:0007669"/>
    <property type="project" value="UniProtKB-SubCell"/>
</dbReference>
<gene>
    <name evidence="8" type="ORF">FHR98_000828</name>
</gene>
<reference evidence="8 9" key="1">
    <citation type="submission" date="2020-08" db="EMBL/GenBank/DDBJ databases">
        <title>Genomic Encyclopedia of Type Strains, Phase III (KMG-III): the genomes of soil and plant-associated and newly described type strains.</title>
        <authorList>
            <person name="Whitman W."/>
        </authorList>
    </citation>
    <scope>NUCLEOTIDE SEQUENCE [LARGE SCALE GENOMIC DNA]</scope>
    <source>
        <strain evidence="8 9">CECT 8803</strain>
    </source>
</reference>
<feature type="transmembrane region" description="Helical" evidence="6">
    <location>
        <begin position="145"/>
        <end position="165"/>
    </location>
</feature>
<proteinExistence type="inferred from homology"/>
<feature type="transmembrane region" description="Helical" evidence="6">
    <location>
        <begin position="20"/>
        <end position="38"/>
    </location>
</feature>
<dbReference type="AlphaFoldDB" id="A0A839ST70"/>
<dbReference type="Proteomes" id="UP000581135">
    <property type="component" value="Unassembled WGS sequence"/>
</dbReference>
<dbReference type="PANTHER" id="PTHR12677">
    <property type="entry name" value="GOLGI APPARATUS MEMBRANE PROTEIN TVP38-RELATED"/>
    <property type="match status" value="1"/>
</dbReference>
<keyword evidence="2 6" id="KW-1003">Cell membrane</keyword>
<dbReference type="EMBL" id="JACHXA010000002">
    <property type="protein sequence ID" value="MBB3064556.1"/>
    <property type="molecule type" value="Genomic_DNA"/>
</dbReference>
<accession>A0A839ST70</accession>
<sequence length="233" mass="24805">MSTSDPTPSNESRQSSKGLLWLKHALVLGLLLLGWYILDHSGIVDFFVRSEGVESAVKELGAGGPALIVFGIAVAVVITPLPSAPVALAAGALYGMYWGTFYIVLGAQLGATIAFLVARHFRNGVLHPFVSKAETLPLLGNQNTLMATVLVSRILPFLSFDLISYAAGLSILEFNRFFIATLVGIVPMSFLLAHLGMSVREIDGAGVAITLVIVVAMVVAGYLIKRILAARNR</sequence>
<feature type="transmembrane region" description="Helical" evidence="6">
    <location>
        <begin position="101"/>
        <end position="121"/>
    </location>
</feature>
<evidence type="ECO:0000256" key="2">
    <source>
        <dbReference type="ARBA" id="ARBA00022475"/>
    </source>
</evidence>
<organism evidence="8 9">
    <name type="scientific">Limibacillus halophilus</name>
    <dbReference type="NCBI Taxonomy" id="1579333"/>
    <lineage>
        <taxon>Bacteria</taxon>
        <taxon>Pseudomonadati</taxon>
        <taxon>Pseudomonadota</taxon>
        <taxon>Alphaproteobacteria</taxon>
        <taxon>Rhodospirillales</taxon>
        <taxon>Rhodovibrionaceae</taxon>
        <taxon>Limibacillus</taxon>
    </lineage>
</organism>
<evidence type="ECO:0000259" key="7">
    <source>
        <dbReference type="Pfam" id="PF09335"/>
    </source>
</evidence>
<feature type="transmembrane region" description="Helical" evidence="6">
    <location>
        <begin position="67"/>
        <end position="94"/>
    </location>
</feature>
<evidence type="ECO:0000313" key="8">
    <source>
        <dbReference type="EMBL" id="MBB3064556.1"/>
    </source>
</evidence>
<keyword evidence="4 6" id="KW-1133">Transmembrane helix</keyword>
<keyword evidence="9" id="KW-1185">Reference proteome</keyword>
<evidence type="ECO:0000313" key="9">
    <source>
        <dbReference type="Proteomes" id="UP000581135"/>
    </source>
</evidence>
<evidence type="ECO:0000256" key="4">
    <source>
        <dbReference type="ARBA" id="ARBA00022989"/>
    </source>
</evidence>
<protein>
    <recommendedName>
        <fullName evidence="6">TVP38/TMEM64 family membrane protein</fullName>
    </recommendedName>
</protein>
<evidence type="ECO:0000256" key="6">
    <source>
        <dbReference type="RuleBase" id="RU366058"/>
    </source>
</evidence>
<evidence type="ECO:0000256" key="3">
    <source>
        <dbReference type="ARBA" id="ARBA00022692"/>
    </source>
</evidence>
<evidence type="ECO:0000256" key="5">
    <source>
        <dbReference type="ARBA" id="ARBA00023136"/>
    </source>
</evidence>
<keyword evidence="3 6" id="KW-0812">Transmembrane</keyword>